<feature type="compositionally biased region" description="Polar residues" evidence="5">
    <location>
        <begin position="399"/>
        <end position="408"/>
    </location>
</feature>
<dbReference type="InterPro" id="IPR038973">
    <property type="entry name" value="MutL/Mlh/Pms-like"/>
</dbReference>
<protein>
    <recommendedName>
        <fullName evidence="4">DNA mismatch repair protein MutL</fullName>
    </recommendedName>
</protein>
<dbReference type="Pfam" id="PF08676">
    <property type="entry name" value="MutL_C"/>
    <property type="match status" value="1"/>
</dbReference>
<feature type="region of interest" description="Disordered" evidence="5">
    <location>
        <begin position="373"/>
        <end position="421"/>
    </location>
</feature>
<dbReference type="InterPro" id="IPR042121">
    <property type="entry name" value="MutL_C_regsub"/>
</dbReference>
<dbReference type="InterPro" id="IPR014790">
    <property type="entry name" value="MutL_C"/>
</dbReference>
<dbReference type="CDD" id="cd00782">
    <property type="entry name" value="MutL_Trans"/>
    <property type="match status" value="1"/>
</dbReference>
<feature type="compositionally biased region" description="Basic and acidic residues" evidence="5">
    <location>
        <begin position="410"/>
        <end position="421"/>
    </location>
</feature>
<organism evidence="8 9">
    <name type="scientific">Leptotrichia wadei</name>
    <dbReference type="NCBI Taxonomy" id="157687"/>
    <lineage>
        <taxon>Bacteria</taxon>
        <taxon>Fusobacteriati</taxon>
        <taxon>Fusobacteriota</taxon>
        <taxon>Fusobacteriia</taxon>
        <taxon>Fusobacteriales</taxon>
        <taxon>Leptotrichiaceae</taxon>
        <taxon>Leptotrichia</taxon>
    </lineage>
</organism>
<dbReference type="InterPro" id="IPR036890">
    <property type="entry name" value="HATPase_C_sf"/>
</dbReference>
<evidence type="ECO:0000256" key="1">
    <source>
        <dbReference type="ARBA" id="ARBA00006082"/>
    </source>
</evidence>
<evidence type="ECO:0000256" key="4">
    <source>
        <dbReference type="HAMAP-Rule" id="MF_00149"/>
    </source>
</evidence>
<evidence type="ECO:0000259" key="7">
    <source>
        <dbReference type="SMART" id="SM01340"/>
    </source>
</evidence>
<feature type="domain" description="MutL C-terminal dimerisation" evidence="6">
    <location>
        <begin position="511"/>
        <end position="651"/>
    </location>
</feature>
<dbReference type="EMBL" id="AP019841">
    <property type="protein sequence ID" value="BBM53864.1"/>
    <property type="molecule type" value="Genomic_DNA"/>
</dbReference>
<reference evidence="8 9" key="1">
    <citation type="submission" date="2019-07" db="EMBL/GenBank/DDBJ databases">
        <title>Complete Genome Sequence of Leptotrichia wadei Strain JMUB3936.</title>
        <authorList>
            <person name="Watanabe S."/>
            <person name="Cui L."/>
        </authorList>
    </citation>
    <scope>NUCLEOTIDE SEQUENCE [LARGE SCALE GENOMIC DNA]</scope>
    <source>
        <strain evidence="8 9">JMUB3936</strain>
    </source>
</reference>
<evidence type="ECO:0000256" key="3">
    <source>
        <dbReference type="ARBA" id="ARBA00023204"/>
    </source>
</evidence>
<dbReference type="PANTHER" id="PTHR10073">
    <property type="entry name" value="DNA MISMATCH REPAIR PROTEIN MLH, PMS, MUTL"/>
    <property type="match status" value="1"/>
</dbReference>
<evidence type="ECO:0000256" key="2">
    <source>
        <dbReference type="ARBA" id="ARBA00022763"/>
    </source>
</evidence>
<dbReference type="Gene3D" id="3.30.1540.20">
    <property type="entry name" value="MutL, C-terminal domain, dimerisation subdomain"/>
    <property type="match status" value="1"/>
</dbReference>
<comment type="similarity">
    <text evidence="1 4">Belongs to the DNA mismatch repair MutL/HexB family.</text>
</comment>
<dbReference type="Gene3D" id="3.30.1370.100">
    <property type="entry name" value="MutL, C-terminal domain, regulatory subdomain"/>
    <property type="match status" value="1"/>
</dbReference>
<dbReference type="SUPFAM" id="SSF54211">
    <property type="entry name" value="Ribosomal protein S5 domain 2-like"/>
    <property type="match status" value="1"/>
</dbReference>
<dbReference type="SUPFAM" id="SSF118116">
    <property type="entry name" value="DNA mismatch repair protein MutL"/>
    <property type="match status" value="1"/>
</dbReference>
<dbReference type="CDD" id="cd16926">
    <property type="entry name" value="HATPase_MutL-MLH-PMS-like"/>
    <property type="match status" value="1"/>
</dbReference>
<dbReference type="Pfam" id="PF13589">
    <property type="entry name" value="HATPase_c_3"/>
    <property type="match status" value="1"/>
</dbReference>
<dbReference type="InterPro" id="IPR037198">
    <property type="entry name" value="MutL_C_sf"/>
</dbReference>
<dbReference type="NCBIfam" id="TIGR00585">
    <property type="entry name" value="mutl"/>
    <property type="match status" value="1"/>
</dbReference>
<feature type="domain" description="DNA mismatch repair protein S5" evidence="7">
    <location>
        <begin position="207"/>
        <end position="317"/>
    </location>
</feature>
<evidence type="ECO:0000313" key="9">
    <source>
        <dbReference type="Proteomes" id="UP000321944"/>
    </source>
</evidence>
<dbReference type="PROSITE" id="PS00058">
    <property type="entry name" value="DNA_MISMATCH_REPAIR_1"/>
    <property type="match status" value="1"/>
</dbReference>
<dbReference type="InterPro" id="IPR013507">
    <property type="entry name" value="DNA_mismatch_S5_2-like"/>
</dbReference>
<dbReference type="Proteomes" id="UP000321944">
    <property type="component" value="Chromosome"/>
</dbReference>
<dbReference type="OrthoDB" id="9763467at2"/>
<dbReference type="RefSeq" id="WP_147002739.1">
    <property type="nucleotide sequence ID" value="NZ_AP019841.1"/>
</dbReference>
<dbReference type="GO" id="GO:0032300">
    <property type="term" value="C:mismatch repair complex"/>
    <property type="evidence" value="ECO:0007669"/>
    <property type="project" value="InterPro"/>
</dbReference>
<dbReference type="Gene3D" id="3.30.230.10">
    <property type="match status" value="1"/>
</dbReference>
<dbReference type="InterPro" id="IPR042120">
    <property type="entry name" value="MutL_C_dimsub"/>
</dbReference>
<evidence type="ECO:0000313" key="8">
    <source>
        <dbReference type="EMBL" id="BBM53864.1"/>
    </source>
</evidence>
<dbReference type="GO" id="GO:0006298">
    <property type="term" value="P:mismatch repair"/>
    <property type="evidence" value="ECO:0007669"/>
    <property type="project" value="UniProtKB-UniRule"/>
</dbReference>
<dbReference type="Pfam" id="PF01119">
    <property type="entry name" value="DNA_mis_repair"/>
    <property type="match status" value="1"/>
</dbReference>
<dbReference type="InterPro" id="IPR002099">
    <property type="entry name" value="MutL/Mlh/PMS"/>
</dbReference>
<dbReference type="FunFam" id="3.30.565.10:FF:000003">
    <property type="entry name" value="DNA mismatch repair endonuclease MutL"/>
    <property type="match status" value="1"/>
</dbReference>
<comment type="function">
    <text evidence="4">This protein is involved in the repair of mismatches in DNA. It is required for dam-dependent methyl-directed DNA mismatch repair. May act as a 'molecular matchmaker', a protein that promotes the formation of a stable complex between two or more DNA-binding proteins in an ATP-dependent manner without itself being part of a final effector complex.</text>
</comment>
<evidence type="ECO:0000259" key="6">
    <source>
        <dbReference type="SMART" id="SM00853"/>
    </source>
</evidence>
<dbReference type="AlphaFoldDB" id="A0A510KQE7"/>
<dbReference type="HAMAP" id="MF_00149">
    <property type="entry name" value="DNA_mis_repair"/>
    <property type="match status" value="1"/>
</dbReference>
<accession>A0A510KQE7</accession>
<dbReference type="PANTHER" id="PTHR10073:SF12">
    <property type="entry name" value="DNA MISMATCH REPAIR PROTEIN MLH1"/>
    <property type="match status" value="1"/>
</dbReference>
<dbReference type="InterPro" id="IPR014721">
    <property type="entry name" value="Ribsml_uS5_D2-typ_fold_subgr"/>
</dbReference>
<dbReference type="InterPro" id="IPR014762">
    <property type="entry name" value="DNA_mismatch_repair_CS"/>
</dbReference>
<sequence>MGYIKILDEKVSNIIAAGEVVENPASMIKEMIENSLDAKATMIKIEVFKSGTDVKVSDNGIGMDKDDTLLSVERHATSKIKEKEDVFNLSTYGFRGEALSSIAAVSKLTITTRSENSPAGYRIGCYGGVVRKFEEVSRNVGTEMEVRDLFYNTPARRKFLRKMSTEYGKIRDIVLKEALSNSNVAFSLELDGKSTIKTSGKGIENTILELFGKSVLKNLKKFEYGYLGNVEILRSSKDFMFTFVNNRYVKSATIERAVIDGYYTKLMKGKYPFAIIFYNADPKEIDVNVHPSKKIVKFSNDKIVYNEIKSAIDDFFYYNDRENWQPNIDLIKKNININENVAVEKDDLFSDDILKGENQKILSLETFDGKENSEKLEGEDGFTGGNLEKNDENRESAGISESLSSGNFFNDEKENSNKKNDSSLDEIWKKMNGNLNEIVENNVENLQNVENSNLVKSDKDKRNWDEKSNFRNYEKFSGEKNSNGINENTENEYYKVGTFEKHIGKQVHYDILGQIFDTYILVRKDEELEIYDQHIIHERILYEELKDKFYNKKIESQHLLLPLKMEVTVIEKNIIFENIDVFRNFGFDIDEFSENEIVIRAVPAFDFRDSIENVFLQLLLDLKNEVEIKDLRENIIISMSCKGAIKAGQKLDISEMQNMVRRIHEVGKYTCPHGRPIIVKLSKNDLDKMFGRKK</sequence>
<dbReference type="GO" id="GO:0005524">
    <property type="term" value="F:ATP binding"/>
    <property type="evidence" value="ECO:0007669"/>
    <property type="project" value="InterPro"/>
</dbReference>
<name>A0A510KQE7_9FUSO</name>
<gene>
    <name evidence="4" type="primary">mutL</name>
    <name evidence="8" type="ORF">JMUB3936_0128</name>
</gene>
<dbReference type="SMART" id="SM00853">
    <property type="entry name" value="MutL_C"/>
    <property type="match status" value="1"/>
</dbReference>
<keyword evidence="2 4" id="KW-0227">DNA damage</keyword>
<dbReference type="Gene3D" id="3.30.565.10">
    <property type="entry name" value="Histidine kinase-like ATPase, C-terminal domain"/>
    <property type="match status" value="1"/>
</dbReference>
<dbReference type="GO" id="GO:0140664">
    <property type="term" value="F:ATP-dependent DNA damage sensor activity"/>
    <property type="evidence" value="ECO:0007669"/>
    <property type="project" value="InterPro"/>
</dbReference>
<dbReference type="GO" id="GO:0016887">
    <property type="term" value="F:ATP hydrolysis activity"/>
    <property type="evidence" value="ECO:0007669"/>
    <property type="project" value="InterPro"/>
</dbReference>
<dbReference type="InterPro" id="IPR020667">
    <property type="entry name" value="DNA_mismatch_repair_MutL"/>
</dbReference>
<evidence type="ECO:0000256" key="5">
    <source>
        <dbReference type="SAM" id="MobiDB-lite"/>
    </source>
</evidence>
<keyword evidence="3 4" id="KW-0234">DNA repair</keyword>
<dbReference type="InterPro" id="IPR020568">
    <property type="entry name" value="Ribosomal_Su5_D2-typ_SF"/>
</dbReference>
<dbReference type="SMART" id="SM01340">
    <property type="entry name" value="DNA_mis_repair"/>
    <property type="match status" value="1"/>
</dbReference>
<dbReference type="GO" id="GO:0030983">
    <property type="term" value="F:mismatched DNA binding"/>
    <property type="evidence" value="ECO:0007669"/>
    <property type="project" value="InterPro"/>
</dbReference>
<proteinExistence type="inferred from homology"/>
<dbReference type="SUPFAM" id="SSF55874">
    <property type="entry name" value="ATPase domain of HSP90 chaperone/DNA topoisomerase II/histidine kinase"/>
    <property type="match status" value="1"/>
</dbReference>